<evidence type="ECO:0000313" key="5">
    <source>
        <dbReference type="EMBL" id="VGO12824.1"/>
    </source>
</evidence>
<dbReference type="CDD" id="cd04080">
    <property type="entry name" value="CBM6_cellulase-like"/>
    <property type="match status" value="4"/>
</dbReference>
<evidence type="ECO:0000256" key="1">
    <source>
        <dbReference type="ARBA" id="ARBA00022729"/>
    </source>
</evidence>
<gene>
    <name evidence="5" type="ORF">PDESU_01378</name>
</gene>
<dbReference type="Proteomes" id="UP000366872">
    <property type="component" value="Unassembled WGS sequence"/>
</dbReference>
<dbReference type="EMBL" id="CAAHFG010000001">
    <property type="protein sequence ID" value="VGO12824.1"/>
    <property type="molecule type" value="Genomic_DNA"/>
</dbReference>
<feature type="signal peptide" evidence="3">
    <location>
        <begin position="1"/>
        <end position="29"/>
    </location>
</feature>
<dbReference type="SMART" id="SM00606">
    <property type="entry name" value="CBD_IV"/>
    <property type="match status" value="3"/>
</dbReference>
<keyword evidence="6" id="KW-1185">Reference proteome</keyword>
<feature type="chain" id="PRO_5025465502" description="CBM6 domain-containing protein" evidence="3">
    <location>
        <begin position="30"/>
        <end position="988"/>
    </location>
</feature>
<dbReference type="Gene3D" id="2.60.120.200">
    <property type="match status" value="1"/>
</dbReference>
<dbReference type="Pfam" id="PF18099">
    <property type="entry name" value="CBM_35_2"/>
    <property type="match status" value="4"/>
</dbReference>
<keyword evidence="2" id="KW-1015">Disulfide bond</keyword>
<proteinExistence type="predicted"/>
<sequence>MEARSGRGIRTLAVLAALGLMAAAIPSNAQVVAHWSFDSDLLTDVSGNGLDTSSTNAPAHDTVDMVFGAGSADFDRDNQEYLELVSGIDLANKSFTISTWVKRESLYGNQFMYSAGSPVDGGANAQKFLHVSFNNQNNINVDYYYDGWASSANLTDTNGWHHYVLTYDAASQEQAVWLDGSQADTDTTVGLASDGVFYIGKRNDLNNNLNGKLDELWVFDEALNAVQIDGLYASNHFTVGTQSPYATYSLPGRVGAELYDNGGQNTAYYDSDAVNSGSAGFRAGEAVDIGTGDGGSNVVTDVVDGEWIEFTTASIGSGLDTIALRVACTNAAASVDVMVDGVFLGNIRLPDTGGMGVWETVARSMLDIPAGSGQVVRLKFNGGGFELNWFEAYAEVQSPYATYSLPGLVQAEDYDTGGAVTAYRDTTAGNSGDSTYRSDDVDLSVGDSGVVVSSIEDGEWLEFTMDSIAASMNSLSVRVASVNSNAAVAVYADWEYIGTLEIPDTGSLSTWQTISGAEAFEFPAGSGIQIRLEFIGGGFNVNWFEISASRAAYAVHSVPGTIEFEHYDYGGEGEAYHDTTVVHHGDAGFRTTEAVDIVNGGTGMAVGYTAAGEWLEFTVPYIPVGMNIIELGLSAQNAGKNVTVSIDGTDLGTATAVNQSYNSYHAVLLKGLDIPSGSNKVVRMTFDNGGMNGDYFKIYAASVPFVTNYLPGRVEFEDYDLGGEGVGFHDKDPDVNKGNKKDYRADDGADIHAPAEGITMEYNDLIDPNEWAVYTITEVAEGVDTMEFRVAAPQANKNFSVYADGAFVCQVDVPRTYGWQIYTNVVVEDIVIPAGSNVAIKIVKNTGGYNLNWFEATGGEGPPSYATWADSFMPDVIGTETNDYDSDGFDNLYEYGLNGDPTIDDGGGTAPVFTFNGTGFDYIHLLRNDDSNLVYKVQTRQSLTIGKWLDTGFTIVGTNLTGTAYDEVTNTVDAVVNEKFIRLEIESN</sequence>
<evidence type="ECO:0000256" key="3">
    <source>
        <dbReference type="SAM" id="SignalP"/>
    </source>
</evidence>
<dbReference type="SUPFAM" id="SSF49785">
    <property type="entry name" value="Galactose-binding domain-like"/>
    <property type="match status" value="4"/>
</dbReference>
<protein>
    <recommendedName>
        <fullName evidence="4">CBM6 domain-containing protein</fullName>
    </recommendedName>
</protein>
<dbReference type="InterPro" id="IPR041342">
    <property type="entry name" value="CBM35"/>
</dbReference>
<reference evidence="5 6" key="1">
    <citation type="submission" date="2019-04" db="EMBL/GenBank/DDBJ databases">
        <authorList>
            <person name="Van Vliet M D."/>
        </authorList>
    </citation>
    <scope>NUCLEOTIDE SEQUENCE [LARGE SCALE GENOMIC DNA]</scope>
    <source>
        <strain evidence="5 6">F1</strain>
    </source>
</reference>
<keyword evidence="1 3" id="KW-0732">Signal</keyword>
<dbReference type="GO" id="GO:0030246">
    <property type="term" value="F:carbohydrate binding"/>
    <property type="evidence" value="ECO:0007669"/>
    <property type="project" value="InterPro"/>
</dbReference>
<feature type="domain" description="CBM6" evidence="4">
    <location>
        <begin position="560"/>
        <end position="699"/>
    </location>
</feature>
<organism evidence="5 6">
    <name type="scientific">Pontiella desulfatans</name>
    <dbReference type="NCBI Taxonomy" id="2750659"/>
    <lineage>
        <taxon>Bacteria</taxon>
        <taxon>Pseudomonadati</taxon>
        <taxon>Kiritimatiellota</taxon>
        <taxon>Kiritimatiellia</taxon>
        <taxon>Kiritimatiellales</taxon>
        <taxon>Pontiellaceae</taxon>
        <taxon>Pontiella</taxon>
    </lineage>
</organism>
<dbReference type="InterPro" id="IPR008979">
    <property type="entry name" value="Galactose-bd-like_sf"/>
</dbReference>
<dbReference type="InterPro" id="IPR006584">
    <property type="entry name" value="Cellulose-bd_IV"/>
</dbReference>
<feature type="domain" description="CBM6" evidence="4">
    <location>
        <begin position="252"/>
        <end position="393"/>
    </location>
</feature>
<accession>A0A6C2TZD4</accession>
<feature type="domain" description="CBM6" evidence="4">
    <location>
        <begin position="712"/>
        <end position="857"/>
    </location>
</feature>
<dbReference type="PROSITE" id="PS51175">
    <property type="entry name" value="CBM6"/>
    <property type="match status" value="4"/>
</dbReference>
<evidence type="ECO:0000313" key="6">
    <source>
        <dbReference type="Proteomes" id="UP000366872"/>
    </source>
</evidence>
<evidence type="ECO:0000256" key="2">
    <source>
        <dbReference type="ARBA" id="ARBA00023157"/>
    </source>
</evidence>
<dbReference type="RefSeq" id="WP_136078454.1">
    <property type="nucleotide sequence ID" value="NZ_CAAHFG010000001.1"/>
</dbReference>
<dbReference type="SUPFAM" id="SSF49899">
    <property type="entry name" value="Concanavalin A-like lectins/glucanases"/>
    <property type="match status" value="1"/>
</dbReference>
<dbReference type="InterPro" id="IPR005084">
    <property type="entry name" value="CBM6"/>
</dbReference>
<feature type="domain" description="CBM6" evidence="4">
    <location>
        <begin position="407"/>
        <end position="547"/>
    </location>
</feature>
<dbReference type="InterPro" id="IPR013320">
    <property type="entry name" value="ConA-like_dom_sf"/>
</dbReference>
<dbReference type="AlphaFoldDB" id="A0A6C2TZD4"/>
<name>A0A6C2TZD4_PONDE</name>
<dbReference type="Pfam" id="PF13385">
    <property type="entry name" value="Laminin_G_3"/>
    <property type="match status" value="1"/>
</dbReference>
<dbReference type="Gene3D" id="2.60.120.260">
    <property type="entry name" value="Galactose-binding domain-like"/>
    <property type="match status" value="4"/>
</dbReference>
<evidence type="ECO:0000259" key="4">
    <source>
        <dbReference type="PROSITE" id="PS51175"/>
    </source>
</evidence>
<dbReference type="SMART" id="SM00560">
    <property type="entry name" value="LamGL"/>
    <property type="match status" value="1"/>
</dbReference>
<dbReference type="InterPro" id="IPR006558">
    <property type="entry name" value="LamG-like"/>
</dbReference>